<dbReference type="InterPro" id="IPR050365">
    <property type="entry name" value="TIM50"/>
</dbReference>
<comment type="caution">
    <text evidence="3">The sequence shown here is derived from an EMBL/GenBank/DDBJ whole genome shotgun (WGS) entry which is preliminary data.</text>
</comment>
<sequence>MAFLWYFNKLAIRLGGIRFSCSCSSSIARGVTLGPVLSEEGGDESNSFTTTPRATRLPGKHWQSTELNRGFLYMPKAAKLNIRMQFQDEHQGIETRGKTKGNQARALFPNSTLESRDLEANKGSAGDLEPAEMTFSIHFAADSSCLNDEREDFNQYKFIKKFQSSMKMILQKSILPLKTRSVPEYSLVLGLVYVKLRPYCKEFLENLSQFYEIILFTTATKDYVDKLLDILDPHRRLIRHRLYRKHCICVQGNYIKELNILSRDLAKTVFVDNWAGTFCQVSNGIQIKSWLKDPNDQELQKLIPYLQKLAELDDVRPAIQRHYRWDRL</sequence>
<dbReference type="CDD" id="cd07521">
    <property type="entry name" value="HAD_FCP1-like"/>
    <property type="match status" value="1"/>
</dbReference>
<dbReference type="Proteomes" id="UP000287033">
    <property type="component" value="Unassembled WGS sequence"/>
</dbReference>
<gene>
    <name evidence="3" type="ORF">chiPu_0007100</name>
</gene>
<dbReference type="STRING" id="137246.A0A401SE61"/>
<dbReference type="Gene3D" id="3.40.50.1000">
    <property type="entry name" value="HAD superfamily/HAD-like"/>
    <property type="match status" value="1"/>
</dbReference>
<keyword evidence="1" id="KW-0378">Hydrolase</keyword>
<dbReference type="AlphaFoldDB" id="A0A401SE61"/>
<reference evidence="3 4" key="1">
    <citation type="journal article" date="2018" name="Nat. Ecol. Evol.">
        <title>Shark genomes provide insights into elasmobranch evolution and the origin of vertebrates.</title>
        <authorList>
            <person name="Hara Y"/>
            <person name="Yamaguchi K"/>
            <person name="Onimaru K"/>
            <person name="Kadota M"/>
            <person name="Koyanagi M"/>
            <person name="Keeley SD"/>
            <person name="Tatsumi K"/>
            <person name="Tanaka K"/>
            <person name="Motone F"/>
            <person name="Kageyama Y"/>
            <person name="Nozu R"/>
            <person name="Adachi N"/>
            <person name="Nishimura O"/>
            <person name="Nakagawa R"/>
            <person name="Tanegashima C"/>
            <person name="Kiyatake I"/>
            <person name="Matsumoto R"/>
            <person name="Murakumo K"/>
            <person name="Nishida K"/>
            <person name="Terakita A"/>
            <person name="Kuratani S"/>
            <person name="Sato K"/>
            <person name="Hyodo S Kuraku.S."/>
        </authorList>
    </citation>
    <scope>NUCLEOTIDE SEQUENCE [LARGE SCALE GENOMIC DNA]</scope>
</reference>
<dbReference type="Pfam" id="PF03031">
    <property type="entry name" value="NIF"/>
    <property type="match status" value="1"/>
</dbReference>
<keyword evidence="4" id="KW-1185">Reference proteome</keyword>
<accession>A0A401SE61</accession>
<dbReference type="PROSITE" id="PS50969">
    <property type="entry name" value="FCP1"/>
    <property type="match status" value="1"/>
</dbReference>
<dbReference type="InterPro" id="IPR004274">
    <property type="entry name" value="FCP1_dom"/>
</dbReference>
<evidence type="ECO:0000313" key="3">
    <source>
        <dbReference type="EMBL" id="GCC28668.1"/>
    </source>
</evidence>
<dbReference type="SUPFAM" id="SSF56784">
    <property type="entry name" value="HAD-like"/>
    <property type="match status" value="1"/>
</dbReference>
<dbReference type="PANTHER" id="PTHR12210">
    <property type="entry name" value="DULLARD PROTEIN PHOSPHATASE"/>
    <property type="match status" value="1"/>
</dbReference>
<organism evidence="3 4">
    <name type="scientific">Chiloscyllium punctatum</name>
    <name type="common">Brownbanded bambooshark</name>
    <name type="synonym">Hemiscyllium punctatum</name>
    <dbReference type="NCBI Taxonomy" id="137246"/>
    <lineage>
        <taxon>Eukaryota</taxon>
        <taxon>Metazoa</taxon>
        <taxon>Chordata</taxon>
        <taxon>Craniata</taxon>
        <taxon>Vertebrata</taxon>
        <taxon>Chondrichthyes</taxon>
        <taxon>Elasmobranchii</taxon>
        <taxon>Galeomorphii</taxon>
        <taxon>Galeoidea</taxon>
        <taxon>Orectolobiformes</taxon>
        <taxon>Hemiscylliidae</taxon>
        <taxon>Chiloscyllium</taxon>
    </lineage>
</organism>
<keyword evidence="1" id="KW-0904">Protein phosphatase</keyword>
<protein>
    <recommendedName>
        <fullName evidence="2">FCP1 homology domain-containing protein</fullName>
    </recommendedName>
</protein>
<name>A0A401SE61_CHIPU</name>
<dbReference type="InterPro" id="IPR036412">
    <property type="entry name" value="HAD-like_sf"/>
</dbReference>
<dbReference type="GO" id="GO:0004721">
    <property type="term" value="F:phosphoprotein phosphatase activity"/>
    <property type="evidence" value="ECO:0007669"/>
    <property type="project" value="UniProtKB-KW"/>
</dbReference>
<dbReference type="InterPro" id="IPR011948">
    <property type="entry name" value="Dullard_phosphatase"/>
</dbReference>
<dbReference type="EMBL" id="BEZZ01000215">
    <property type="protein sequence ID" value="GCC28668.1"/>
    <property type="molecule type" value="Genomic_DNA"/>
</dbReference>
<dbReference type="InterPro" id="IPR023214">
    <property type="entry name" value="HAD_sf"/>
</dbReference>
<evidence type="ECO:0000313" key="4">
    <source>
        <dbReference type="Proteomes" id="UP000287033"/>
    </source>
</evidence>
<dbReference type="NCBIfam" id="TIGR02251">
    <property type="entry name" value="HIF-SF_euk"/>
    <property type="match status" value="1"/>
</dbReference>
<evidence type="ECO:0000256" key="1">
    <source>
        <dbReference type="ARBA" id="ARBA00022912"/>
    </source>
</evidence>
<evidence type="ECO:0000259" key="2">
    <source>
        <dbReference type="PROSITE" id="PS50969"/>
    </source>
</evidence>
<dbReference type="OrthoDB" id="277011at2759"/>
<dbReference type="OMA" id="NDEREDF"/>
<proteinExistence type="predicted"/>
<dbReference type="SMART" id="SM00577">
    <property type="entry name" value="CPDc"/>
    <property type="match status" value="1"/>
</dbReference>
<feature type="domain" description="FCP1 homology" evidence="2">
    <location>
        <begin position="159"/>
        <end position="309"/>
    </location>
</feature>